<dbReference type="InterPro" id="IPR003849">
    <property type="entry name" value="Preprotein_translocase_YajC"/>
</dbReference>
<feature type="transmembrane region" description="Helical" evidence="9">
    <location>
        <begin position="27"/>
        <end position="44"/>
    </location>
</feature>
<keyword evidence="6 9" id="KW-1133">Transmembrane helix</keyword>
<dbReference type="Pfam" id="PF02699">
    <property type="entry name" value="YajC"/>
    <property type="match status" value="1"/>
</dbReference>
<dbReference type="GO" id="GO:0005886">
    <property type="term" value="C:plasma membrane"/>
    <property type="evidence" value="ECO:0007669"/>
    <property type="project" value="UniProtKB-SubCell"/>
</dbReference>
<dbReference type="EMBL" id="UOFR01000015">
    <property type="protein sequence ID" value="VAW92683.1"/>
    <property type="molecule type" value="Genomic_DNA"/>
</dbReference>
<dbReference type="NCBIfam" id="TIGR00739">
    <property type="entry name" value="yajC"/>
    <property type="match status" value="1"/>
</dbReference>
<evidence type="ECO:0000256" key="8">
    <source>
        <dbReference type="ARBA" id="ARBA00023136"/>
    </source>
</evidence>
<dbReference type="PRINTS" id="PR01853">
    <property type="entry name" value="YAJCTRNLCASE"/>
</dbReference>
<comment type="subcellular location">
    <subcellularLocation>
        <location evidence="1">Cell membrane</location>
        <topology evidence="1">Single-pass membrane protein</topology>
    </subcellularLocation>
</comment>
<keyword evidence="7" id="KW-0811">Translocation</keyword>
<evidence type="ECO:0000256" key="9">
    <source>
        <dbReference type="SAM" id="Phobius"/>
    </source>
</evidence>
<protein>
    <submittedName>
        <fullName evidence="10">Protein translocase subunit YajC</fullName>
    </submittedName>
</protein>
<evidence type="ECO:0000256" key="7">
    <source>
        <dbReference type="ARBA" id="ARBA00023010"/>
    </source>
</evidence>
<dbReference type="PANTHER" id="PTHR33909:SF1">
    <property type="entry name" value="SEC TRANSLOCON ACCESSORY COMPLEX SUBUNIT YAJC"/>
    <property type="match status" value="1"/>
</dbReference>
<keyword evidence="5" id="KW-0653">Protein transport</keyword>
<evidence type="ECO:0000256" key="1">
    <source>
        <dbReference type="ARBA" id="ARBA00004162"/>
    </source>
</evidence>
<evidence type="ECO:0000256" key="2">
    <source>
        <dbReference type="ARBA" id="ARBA00022448"/>
    </source>
</evidence>
<dbReference type="AlphaFoldDB" id="A0A3B0ZXJ2"/>
<sequence length="115" mass="12399">MSFFISQAYAEGAAPAAGAGGDPTTSLLFFVGMIVIFYFLLIRPQQKRAKDHRKMVAAIGKDDEVVTNGGILGKIIEMGDQFITIEIADNVNVRIQRNAISTVLPKGSLKAAEKD</sequence>
<evidence type="ECO:0000256" key="4">
    <source>
        <dbReference type="ARBA" id="ARBA00022692"/>
    </source>
</evidence>
<organism evidence="10">
    <name type="scientific">hydrothermal vent metagenome</name>
    <dbReference type="NCBI Taxonomy" id="652676"/>
    <lineage>
        <taxon>unclassified sequences</taxon>
        <taxon>metagenomes</taxon>
        <taxon>ecological metagenomes</taxon>
    </lineage>
</organism>
<evidence type="ECO:0000256" key="3">
    <source>
        <dbReference type="ARBA" id="ARBA00022475"/>
    </source>
</evidence>
<keyword evidence="2" id="KW-0813">Transport</keyword>
<evidence type="ECO:0000256" key="5">
    <source>
        <dbReference type="ARBA" id="ARBA00022927"/>
    </source>
</evidence>
<dbReference type="SMART" id="SM01323">
    <property type="entry name" value="YajC"/>
    <property type="match status" value="1"/>
</dbReference>
<reference evidence="10" key="1">
    <citation type="submission" date="2018-06" db="EMBL/GenBank/DDBJ databases">
        <authorList>
            <person name="Zhirakovskaya E."/>
        </authorList>
    </citation>
    <scope>NUCLEOTIDE SEQUENCE</scope>
</reference>
<keyword evidence="4 9" id="KW-0812">Transmembrane</keyword>
<evidence type="ECO:0000313" key="10">
    <source>
        <dbReference type="EMBL" id="VAW92683.1"/>
    </source>
</evidence>
<proteinExistence type="predicted"/>
<keyword evidence="8 9" id="KW-0472">Membrane</keyword>
<accession>A0A3B0ZXJ2</accession>
<dbReference type="PANTHER" id="PTHR33909">
    <property type="entry name" value="SEC TRANSLOCON ACCESSORY COMPLEX SUBUNIT YAJC"/>
    <property type="match status" value="1"/>
</dbReference>
<name>A0A3B0ZXJ2_9ZZZZ</name>
<gene>
    <name evidence="10" type="ORF">MNBD_GAMMA21-565</name>
</gene>
<dbReference type="GO" id="GO:0015031">
    <property type="term" value="P:protein transport"/>
    <property type="evidence" value="ECO:0007669"/>
    <property type="project" value="UniProtKB-KW"/>
</dbReference>
<evidence type="ECO:0000256" key="6">
    <source>
        <dbReference type="ARBA" id="ARBA00022989"/>
    </source>
</evidence>
<keyword evidence="3" id="KW-1003">Cell membrane</keyword>